<dbReference type="RefSeq" id="WP_009135557.1">
    <property type="nucleotide sequence ID" value="NZ_JH594596.1"/>
</dbReference>
<evidence type="ECO:0000256" key="1">
    <source>
        <dbReference type="SAM" id="Phobius"/>
    </source>
</evidence>
<dbReference type="Proteomes" id="UP000004892">
    <property type="component" value="Unassembled WGS sequence"/>
</dbReference>
<dbReference type="HOGENOM" id="CLU_836350_0_0_10"/>
<accession>H1DDR7</accession>
<keyword evidence="1" id="KW-0812">Transmembrane</keyword>
<dbReference type="STRING" id="742817.HMPREF9449_00403"/>
<sequence>MRLPEMLTGKIQIVWVWTGPDECFRTILFIRKKGYYMPVATERIRADLPLFVLVSGEGILTKEYRTGEEGIGRITENPDLWYEREKLEGDRLLLRFMRREKLDWFLQAQIGVQVDGLRFFEGKEADFLSSAPVFSAFVEALLEQEFGLKRLLQPDEGGVRLVNRIFRRLRLPVLGIWLGILLLNFGATSWLEERSQEQQRLWAEQQRLQKGRSRENERIRELTAKIREREIVGCALLLDRLAHCVPEAVSLSALTLAPLTEKVKSGKLPQTDSGIVLLEGETLQPVQINRFCERLAAESFCKEVRLTGMKQIKESKNYRFEIEVELKRRENG</sequence>
<feature type="transmembrane region" description="Helical" evidence="1">
    <location>
        <begin position="169"/>
        <end position="191"/>
    </location>
</feature>
<evidence type="ECO:0000313" key="3">
    <source>
        <dbReference type="Proteomes" id="UP000004892"/>
    </source>
</evidence>
<gene>
    <name evidence="2" type="ORF">HMPREF9449_00403</name>
</gene>
<name>H1DDR7_9BACT</name>
<comment type="caution">
    <text evidence="2">The sequence shown here is derived from an EMBL/GenBank/DDBJ whole genome shotgun (WGS) entry which is preliminary data.</text>
</comment>
<organism evidence="2 3">
    <name type="scientific">Odoribacter laneus YIT 12061</name>
    <dbReference type="NCBI Taxonomy" id="742817"/>
    <lineage>
        <taxon>Bacteria</taxon>
        <taxon>Pseudomonadati</taxon>
        <taxon>Bacteroidota</taxon>
        <taxon>Bacteroidia</taxon>
        <taxon>Bacteroidales</taxon>
        <taxon>Odoribacteraceae</taxon>
        <taxon>Odoribacter</taxon>
    </lineage>
</organism>
<dbReference type="GeneID" id="98068057"/>
<keyword evidence="1" id="KW-0472">Membrane</keyword>
<keyword evidence="3" id="KW-1185">Reference proteome</keyword>
<dbReference type="PATRIC" id="fig|742817.3.peg.430"/>
<dbReference type="eggNOG" id="ENOG5030XWY">
    <property type="taxonomic scope" value="Bacteria"/>
</dbReference>
<evidence type="ECO:0000313" key="2">
    <source>
        <dbReference type="EMBL" id="EHP50714.1"/>
    </source>
</evidence>
<protein>
    <submittedName>
        <fullName evidence="2">Uncharacterized protein</fullName>
    </submittedName>
</protein>
<reference evidence="2 3" key="1">
    <citation type="submission" date="2012-01" db="EMBL/GenBank/DDBJ databases">
        <title>The Genome Sequence of Odoribacter laneus YIT 12061.</title>
        <authorList>
            <consortium name="The Broad Institute Genome Sequencing Platform"/>
            <person name="Earl A."/>
            <person name="Ward D."/>
            <person name="Feldgarden M."/>
            <person name="Gevers D."/>
            <person name="Morotomi M."/>
            <person name="Young S.K."/>
            <person name="Zeng Q."/>
            <person name="Gargeya S."/>
            <person name="Fitzgerald M."/>
            <person name="Haas B."/>
            <person name="Abouelleil A."/>
            <person name="Alvarado L."/>
            <person name="Arachchi H.M."/>
            <person name="Berlin A."/>
            <person name="Chapman S.B."/>
            <person name="Gearin G."/>
            <person name="Goldberg J."/>
            <person name="Griggs A."/>
            <person name="Gujja S."/>
            <person name="Hansen M."/>
            <person name="Heiman D."/>
            <person name="Howarth C."/>
            <person name="Larimer J."/>
            <person name="Lui A."/>
            <person name="MacDonald P.J.P."/>
            <person name="McCowen C."/>
            <person name="Montmayeur A."/>
            <person name="Murphy C."/>
            <person name="Neiman D."/>
            <person name="Pearson M."/>
            <person name="Priest M."/>
            <person name="Roberts A."/>
            <person name="Saif S."/>
            <person name="Shea T."/>
            <person name="Sisk P."/>
            <person name="Stolte C."/>
            <person name="Sykes S."/>
            <person name="Wortman J."/>
            <person name="Nusbaum C."/>
            <person name="Birren B."/>
        </authorList>
    </citation>
    <scope>NUCLEOTIDE SEQUENCE [LARGE SCALE GENOMIC DNA]</scope>
    <source>
        <strain evidence="2 3">YIT 12061</strain>
    </source>
</reference>
<dbReference type="AlphaFoldDB" id="H1DDR7"/>
<dbReference type="Pfam" id="PF05137">
    <property type="entry name" value="PilN"/>
    <property type="match status" value="1"/>
</dbReference>
<dbReference type="InterPro" id="IPR007813">
    <property type="entry name" value="PilN"/>
</dbReference>
<proteinExistence type="predicted"/>
<keyword evidence="1" id="KW-1133">Transmembrane helix</keyword>
<dbReference type="EMBL" id="ADMC01000005">
    <property type="protein sequence ID" value="EHP50714.1"/>
    <property type="molecule type" value="Genomic_DNA"/>
</dbReference>